<dbReference type="GO" id="GO:0072344">
    <property type="term" value="P:rescue of stalled ribosome"/>
    <property type="evidence" value="ECO:0007669"/>
    <property type="project" value="InterPro"/>
</dbReference>
<dbReference type="InterPro" id="IPR019835">
    <property type="entry name" value="SWIB_domain"/>
</dbReference>
<comment type="catalytic activity">
    <reaction evidence="1">
        <text>S-ubiquitinyl-[E2 ubiquitin-conjugating enzyme]-L-cysteine + [acceptor protein]-L-lysine = [E2 ubiquitin-conjugating enzyme]-L-cysteine + N(6)-ubiquitinyl-[acceptor protein]-L-lysine.</text>
        <dbReference type="EC" id="2.3.2.27"/>
    </reaction>
</comment>
<evidence type="ECO:0000256" key="1">
    <source>
        <dbReference type="ARBA" id="ARBA00000900"/>
    </source>
</evidence>
<dbReference type="GO" id="GO:0008270">
    <property type="term" value="F:zinc ion binding"/>
    <property type="evidence" value="ECO:0007669"/>
    <property type="project" value="UniProtKB-KW"/>
</dbReference>
<keyword evidence="8" id="KW-0479">Metal-binding</keyword>
<evidence type="ECO:0000256" key="2">
    <source>
        <dbReference type="ARBA" id="ARBA00004496"/>
    </source>
</evidence>
<protein>
    <recommendedName>
        <fullName evidence="4">RING-type E3 ubiquitin transferase</fullName>
        <ecNumber evidence="4">2.3.2.27</ecNumber>
    </recommendedName>
</protein>
<feature type="region of interest" description="Disordered" evidence="13">
    <location>
        <begin position="958"/>
        <end position="1069"/>
    </location>
</feature>
<feature type="compositionally biased region" description="Polar residues" evidence="13">
    <location>
        <begin position="1012"/>
        <end position="1021"/>
    </location>
</feature>
<dbReference type="Pfam" id="PF23202">
    <property type="entry name" value="PAH_ZNF598"/>
    <property type="match status" value="1"/>
</dbReference>
<dbReference type="InterPro" id="IPR057634">
    <property type="entry name" value="PAH_ZNF598/HEL2"/>
</dbReference>
<dbReference type="InterPro" id="IPR036885">
    <property type="entry name" value="SWIB_MDM2_dom_sf"/>
</dbReference>
<keyword evidence="7" id="KW-0808">Transferase</keyword>
<dbReference type="GO" id="GO:0005737">
    <property type="term" value="C:cytoplasm"/>
    <property type="evidence" value="ECO:0007669"/>
    <property type="project" value="UniProtKB-SubCell"/>
</dbReference>
<dbReference type="Pfam" id="PF23230">
    <property type="entry name" value="zf-C2H2_13"/>
    <property type="match status" value="1"/>
</dbReference>
<dbReference type="InterPro" id="IPR041888">
    <property type="entry name" value="RING-HC_ZNF598/HEL2"/>
</dbReference>
<comment type="subcellular location">
    <subcellularLocation>
        <location evidence="2">Cytoplasm</location>
    </subcellularLocation>
</comment>
<dbReference type="VEuPathDB" id="FungiDB:Z520_10961"/>
<evidence type="ECO:0000256" key="10">
    <source>
        <dbReference type="ARBA" id="ARBA00022833"/>
    </source>
</evidence>
<dbReference type="InterPro" id="IPR001841">
    <property type="entry name" value="Znf_RING"/>
</dbReference>
<dbReference type="PANTHER" id="PTHR22938:SF0">
    <property type="entry name" value="E3 UBIQUITIN-PROTEIN LIGASE ZNF598"/>
    <property type="match status" value="1"/>
</dbReference>
<dbReference type="Pfam" id="PF08766">
    <property type="entry name" value="DEK_C"/>
    <property type="match status" value="1"/>
</dbReference>
<dbReference type="PROSITE" id="PS51925">
    <property type="entry name" value="SWIB_MDM2"/>
    <property type="match status" value="1"/>
</dbReference>
<feature type="compositionally biased region" description="Low complexity" evidence="13">
    <location>
        <begin position="1022"/>
        <end position="1039"/>
    </location>
</feature>
<name>A0A0D2KA85_9EURO</name>
<dbReference type="InterPro" id="IPR013087">
    <property type="entry name" value="Znf_C2H2_type"/>
</dbReference>
<dbReference type="AlphaFoldDB" id="A0A0D2KA85"/>
<evidence type="ECO:0000256" key="4">
    <source>
        <dbReference type="ARBA" id="ARBA00012483"/>
    </source>
</evidence>
<evidence type="ECO:0000256" key="13">
    <source>
        <dbReference type="SAM" id="MobiDB-lite"/>
    </source>
</evidence>
<feature type="compositionally biased region" description="Basic residues" evidence="13">
    <location>
        <begin position="159"/>
        <end position="169"/>
    </location>
</feature>
<reference evidence="17 18" key="1">
    <citation type="submission" date="2015-01" db="EMBL/GenBank/DDBJ databases">
        <title>The Genome Sequence of Fonsecaea multimorphosa CBS 102226.</title>
        <authorList>
            <consortium name="The Broad Institute Genomics Platform"/>
            <person name="Cuomo C."/>
            <person name="de Hoog S."/>
            <person name="Gorbushina A."/>
            <person name="Stielow B."/>
            <person name="Teixiera M."/>
            <person name="Abouelleil A."/>
            <person name="Chapman S.B."/>
            <person name="Priest M."/>
            <person name="Young S.K."/>
            <person name="Wortman J."/>
            <person name="Nusbaum C."/>
            <person name="Birren B."/>
        </authorList>
    </citation>
    <scope>NUCLEOTIDE SEQUENCE [LARGE SCALE GENOMIC DNA]</scope>
    <source>
        <strain evidence="17 18">CBS 102226</strain>
    </source>
</reference>
<feature type="compositionally biased region" description="Basic and acidic residues" evidence="13">
    <location>
        <begin position="738"/>
        <end position="754"/>
    </location>
</feature>
<dbReference type="Pfam" id="PF25447">
    <property type="entry name" value="RING_ZNF598"/>
    <property type="match status" value="1"/>
</dbReference>
<comment type="pathway">
    <text evidence="3">Protein modification; protein ubiquitination.</text>
</comment>
<dbReference type="InterPro" id="IPR056437">
    <property type="entry name" value="Znf-C2H2_ZNF598/HEL2"/>
</dbReference>
<dbReference type="InterPro" id="IPR013083">
    <property type="entry name" value="Znf_RING/FYVE/PHD"/>
</dbReference>
<feature type="region of interest" description="Disordered" evidence="13">
    <location>
        <begin position="83"/>
        <end position="130"/>
    </location>
</feature>
<dbReference type="GO" id="GO:0061630">
    <property type="term" value="F:ubiquitin protein ligase activity"/>
    <property type="evidence" value="ECO:0007669"/>
    <property type="project" value="UniProtKB-EC"/>
</dbReference>
<dbReference type="PROSITE" id="PS50089">
    <property type="entry name" value="ZF_RING_2"/>
    <property type="match status" value="1"/>
</dbReference>
<dbReference type="InterPro" id="IPR044288">
    <property type="entry name" value="ZNF598/HEL2"/>
</dbReference>
<dbReference type="PROSITE" id="PS00028">
    <property type="entry name" value="ZINC_FINGER_C2H2_1"/>
    <property type="match status" value="2"/>
</dbReference>
<dbReference type="GO" id="GO:0043022">
    <property type="term" value="F:ribosome binding"/>
    <property type="evidence" value="ECO:0007669"/>
    <property type="project" value="TreeGrafter"/>
</dbReference>
<feature type="region of interest" description="Disordered" evidence="13">
    <location>
        <begin position="1081"/>
        <end position="1164"/>
    </location>
</feature>
<dbReference type="Gene3D" id="1.10.245.10">
    <property type="entry name" value="SWIB/MDM2 domain"/>
    <property type="match status" value="1"/>
</dbReference>
<evidence type="ECO:0000256" key="6">
    <source>
        <dbReference type="ARBA" id="ARBA00022553"/>
    </source>
</evidence>
<sequence>MSLPPEVRAAYITIIDSILERADLTTISVKGIRQGIQDQVEYDITPQKNAIRELIGERFDLANAKRNGETTVVQSVETNEAVEPAPQTNGIHHSSAQSSSSPAKREAESEDVLDGIDAQPPKKKQKSVLDADAAYAARLQAEEDKLARPTRGGANRKTAPVKKKKRTKKERVTGSDDSEIEGDERKQKPKRETGFHKPLNLSQALSNLFDGATQLSRPETTKRIWAYIKANDLQDPSDKRYIICDARMRDVFKQDKVHMFTMTKLISQQICVWAVMWLSLNEQPGIRKECSASLTKQPPETPCCFFPVLETPIVTHLVTRYYLSILTHINMSNSATATEATSSPRGAHRGRGNRSNQHNRAGSYDRESPDNRGRGAGNRGARGSRGGRGRARGHGRDATSSTPLSPQSTAETTSGRPPGGGFGARLTGAASEFEGDSSEPHPRENDKEPELAEEAELCFICASPIEHVSIAPCNHQTCHICSLRLRALYKTRACAHCRTEAPFVIFTDDAEKRYEDFKDNEFVKIDENLGIKYEKDIILEDTILLLRYNCPDKDCDVACLGWPDLHRHVRTKHGKVMCDLCTRNKKVFTHEHELFTFGELRRHEKFGDDNPGAIDQSGFKGHPECGFCKQRFYGDDELYAHCREKHERCHICDRRNGGRNPQYYLNYQELEKHFAADHFVCLDAECQANKTNVFESEMDLKAHQLSEHPNGLSKDARRDARLVDLSGFALREPYQPPRRGDRANRGAGRGRDPNAEPLPVSSAQPIGRAELAYQRQLAIQSSQSVSSRNFGGQLTQNTPIARRQPASPQATPSLPAVENLAIDDRPIPAAAMTPQEQARALRHQAVTDRATSLLKNDKNKLSQFRTHVSAFRSGTSSANNLIDSFFSLFDCPSSELGKLIRELADLYEDETKRQALLQAWNNWRSINEDYPSLPGPSGTLPGVSSGPASSGRRVLTLKKSTAQSSRSAVSRQGSWGNAITRGTSQDPFPALSVAADKSAPRANAPTAVPAWGNTSAPTVTNTTPSAVRPTAAPPTTASTIRQKTNNTRGMAPPRPTEDAFPSLPAAPKPNTMMAGFNTRGSVRWLSSPSSSGTTTPVVNPWGNGGLTPTPAQAQATAGAAVSAGAGRFEGGAAGDNTTNDGEAPSAGKRKGKKGKKGETLFHFG</sequence>
<feature type="domain" description="DM2" evidence="15">
    <location>
        <begin position="194"/>
        <end position="272"/>
    </location>
</feature>
<keyword evidence="10" id="KW-0862">Zinc</keyword>
<dbReference type="PANTHER" id="PTHR22938">
    <property type="entry name" value="ZINC FINGER PROTEIN 598"/>
    <property type="match status" value="1"/>
</dbReference>
<keyword evidence="9 12" id="KW-0863">Zinc-finger</keyword>
<comment type="similarity">
    <text evidence="11">Belongs to the ZNF598/HEL2 family.</text>
</comment>
<evidence type="ECO:0000313" key="17">
    <source>
        <dbReference type="EMBL" id="KIX93318.1"/>
    </source>
</evidence>
<feature type="compositionally biased region" description="Low complexity" evidence="13">
    <location>
        <begin position="334"/>
        <end position="343"/>
    </location>
</feature>
<feature type="region of interest" description="Disordered" evidence="13">
    <location>
        <begin position="934"/>
        <end position="953"/>
    </location>
</feature>
<dbReference type="GO" id="GO:0016567">
    <property type="term" value="P:protein ubiquitination"/>
    <property type="evidence" value="ECO:0007669"/>
    <property type="project" value="TreeGrafter"/>
</dbReference>
<dbReference type="EMBL" id="KN848095">
    <property type="protein sequence ID" value="KIX93318.1"/>
    <property type="molecule type" value="Genomic_DNA"/>
</dbReference>
<dbReference type="GeneID" id="27716707"/>
<dbReference type="SUPFAM" id="SSF109715">
    <property type="entry name" value="DEK C-terminal domain"/>
    <property type="match status" value="1"/>
</dbReference>
<dbReference type="PROSITE" id="PS51998">
    <property type="entry name" value="DEK_C"/>
    <property type="match status" value="1"/>
</dbReference>
<feature type="compositionally biased region" description="Polar residues" evidence="13">
    <location>
        <begin position="398"/>
        <end position="415"/>
    </location>
</feature>
<feature type="compositionally biased region" description="Polar residues" evidence="13">
    <location>
        <begin position="958"/>
        <end position="986"/>
    </location>
</feature>
<evidence type="ECO:0000259" key="16">
    <source>
        <dbReference type="PROSITE" id="PS51998"/>
    </source>
</evidence>
<dbReference type="CDD" id="cd16615">
    <property type="entry name" value="RING-HC_ZNF598"/>
    <property type="match status" value="1"/>
</dbReference>
<feature type="compositionally biased region" description="Low complexity" evidence="13">
    <location>
        <begin position="934"/>
        <end position="947"/>
    </location>
</feature>
<dbReference type="InterPro" id="IPR014876">
    <property type="entry name" value="DEK_C"/>
</dbReference>
<feature type="domain" description="DEK-C" evidence="16">
    <location>
        <begin position="5"/>
        <end position="60"/>
    </location>
</feature>
<evidence type="ECO:0000256" key="5">
    <source>
        <dbReference type="ARBA" id="ARBA00022490"/>
    </source>
</evidence>
<feature type="region of interest" description="Disordered" evidence="13">
    <location>
        <begin position="727"/>
        <end position="763"/>
    </location>
</feature>
<keyword evidence="5" id="KW-0963">Cytoplasm</keyword>
<dbReference type="SMART" id="SM00355">
    <property type="entry name" value="ZnF_C2H2"/>
    <property type="match status" value="4"/>
</dbReference>
<accession>A0A0D2KA85</accession>
<gene>
    <name evidence="17" type="ORF">Z520_10961</name>
</gene>
<dbReference type="Proteomes" id="UP000053411">
    <property type="component" value="Unassembled WGS sequence"/>
</dbReference>
<dbReference type="SMART" id="SM00151">
    <property type="entry name" value="SWIB"/>
    <property type="match status" value="1"/>
</dbReference>
<dbReference type="EC" id="2.3.2.27" evidence="4"/>
<evidence type="ECO:0000259" key="15">
    <source>
        <dbReference type="PROSITE" id="PS51925"/>
    </source>
</evidence>
<feature type="region of interest" description="Disordered" evidence="13">
    <location>
        <begin position="782"/>
        <end position="812"/>
    </location>
</feature>
<feature type="region of interest" description="Disordered" evidence="13">
    <location>
        <begin position="142"/>
        <end position="197"/>
    </location>
</feature>
<keyword evidence="6" id="KW-0597">Phosphoprotein</keyword>
<dbReference type="InterPro" id="IPR003121">
    <property type="entry name" value="SWIB_MDM2_domain"/>
</dbReference>
<feature type="compositionally biased region" description="Basic and acidic residues" evidence="13">
    <location>
        <begin position="363"/>
        <end position="373"/>
    </location>
</feature>
<dbReference type="Gene3D" id="3.30.40.10">
    <property type="entry name" value="Zinc/RING finger domain, C3HC4 (zinc finger)"/>
    <property type="match status" value="1"/>
</dbReference>
<evidence type="ECO:0000259" key="14">
    <source>
        <dbReference type="PROSITE" id="PS50089"/>
    </source>
</evidence>
<feature type="domain" description="RING-type" evidence="14">
    <location>
        <begin position="458"/>
        <end position="498"/>
    </location>
</feature>
<dbReference type="SUPFAM" id="SSF57850">
    <property type="entry name" value="RING/U-box"/>
    <property type="match status" value="1"/>
</dbReference>
<feature type="compositionally biased region" description="Basic and acidic residues" evidence="13">
    <location>
        <begin position="438"/>
        <end position="449"/>
    </location>
</feature>
<feature type="compositionally biased region" description="Low complexity" evidence="13">
    <location>
        <begin position="1107"/>
        <end position="1126"/>
    </location>
</feature>
<feature type="compositionally biased region" description="Low complexity" evidence="13">
    <location>
        <begin position="1086"/>
        <end position="1096"/>
    </location>
</feature>
<evidence type="ECO:0000256" key="11">
    <source>
        <dbReference type="ARBA" id="ARBA00035113"/>
    </source>
</evidence>
<feature type="compositionally biased region" description="Polar residues" evidence="13">
    <location>
        <begin position="782"/>
        <end position="799"/>
    </location>
</feature>
<feature type="compositionally biased region" description="Basic and acidic residues" evidence="13">
    <location>
        <begin position="183"/>
        <end position="195"/>
    </location>
</feature>
<dbReference type="Pfam" id="PF02201">
    <property type="entry name" value="SWIB"/>
    <property type="match status" value="1"/>
</dbReference>
<organism evidence="17 18">
    <name type="scientific">Fonsecaea multimorphosa CBS 102226</name>
    <dbReference type="NCBI Taxonomy" id="1442371"/>
    <lineage>
        <taxon>Eukaryota</taxon>
        <taxon>Fungi</taxon>
        <taxon>Dikarya</taxon>
        <taxon>Ascomycota</taxon>
        <taxon>Pezizomycotina</taxon>
        <taxon>Eurotiomycetes</taxon>
        <taxon>Chaetothyriomycetidae</taxon>
        <taxon>Chaetothyriales</taxon>
        <taxon>Herpotrichiellaceae</taxon>
        <taxon>Fonsecaea</taxon>
    </lineage>
</organism>
<evidence type="ECO:0000313" key="18">
    <source>
        <dbReference type="Proteomes" id="UP000053411"/>
    </source>
</evidence>
<evidence type="ECO:0000256" key="8">
    <source>
        <dbReference type="ARBA" id="ARBA00022723"/>
    </source>
</evidence>
<dbReference type="CDD" id="cd10567">
    <property type="entry name" value="SWIB-MDM2_like"/>
    <property type="match status" value="1"/>
</dbReference>
<evidence type="ECO:0000256" key="9">
    <source>
        <dbReference type="ARBA" id="ARBA00022771"/>
    </source>
</evidence>
<dbReference type="OrthoDB" id="3838338at2759"/>
<dbReference type="RefSeq" id="XP_016627441.1">
    <property type="nucleotide sequence ID" value="XM_016781452.1"/>
</dbReference>
<dbReference type="STRING" id="1442371.A0A0D2KA85"/>
<proteinExistence type="inferred from homology"/>
<evidence type="ECO:0000256" key="3">
    <source>
        <dbReference type="ARBA" id="ARBA00004906"/>
    </source>
</evidence>
<evidence type="ECO:0000256" key="12">
    <source>
        <dbReference type="PROSITE-ProRule" id="PRU00175"/>
    </source>
</evidence>
<feature type="compositionally biased region" description="Gly residues" evidence="13">
    <location>
        <begin position="374"/>
        <end position="384"/>
    </location>
</feature>
<keyword evidence="18" id="KW-1185">Reference proteome</keyword>
<evidence type="ECO:0000256" key="7">
    <source>
        <dbReference type="ARBA" id="ARBA00022679"/>
    </source>
</evidence>
<dbReference type="SUPFAM" id="SSF47592">
    <property type="entry name" value="SWIB/MDM2 domain"/>
    <property type="match status" value="1"/>
</dbReference>
<feature type="region of interest" description="Disordered" evidence="13">
    <location>
        <begin position="334"/>
        <end position="449"/>
    </location>
</feature>